<dbReference type="RefSeq" id="XP_025346422.1">
    <property type="nucleotide sequence ID" value="XM_025494470.1"/>
</dbReference>
<feature type="domain" description="PIPK" evidence="3">
    <location>
        <begin position="1392"/>
        <end position="1750"/>
    </location>
</feature>
<feature type="compositionally biased region" description="Basic and acidic residues" evidence="2">
    <location>
        <begin position="192"/>
        <end position="201"/>
    </location>
</feature>
<feature type="compositionally biased region" description="Basic and acidic residues" evidence="2">
    <location>
        <begin position="578"/>
        <end position="603"/>
    </location>
</feature>
<dbReference type="STRING" id="1684307.A0A316U1L0"/>
<keyword evidence="1" id="KW-0808">Transferase</keyword>
<protein>
    <recommendedName>
        <fullName evidence="3">PIPK domain-containing protein</fullName>
    </recommendedName>
</protein>
<feature type="compositionally biased region" description="Low complexity" evidence="2">
    <location>
        <begin position="313"/>
        <end position="327"/>
    </location>
</feature>
<feature type="region of interest" description="Disordered" evidence="2">
    <location>
        <begin position="275"/>
        <end position="327"/>
    </location>
</feature>
<feature type="region of interest" description="Disordered" evidence="2">
    <location>
        <begin position="508"/>
        <end position="551"/>
    </location>
</feature>
<feature type="region of interest" description="Disordered" evidence="2">
    <location>
        <begin position="192"/>
        <end position="214"/>
    </location>
</feature>
<proteinExistence type="predicted"/>
<feature type="region of interest" description="Disordered" evidence="2">
    <location>
        <begin position="366"/>
        <end position="412"/>
    </location>
</feature>
<accession>A0A316U1L0</accession>
<keyword evidence="1" id="KW-0547">Nucleotide-binding</keyword>
<name>A0A316U1L0_9BASI</name>
<dbReference type="GO" id="GO:0046854">
    <property type="term" value="P:phosphatidylinositol phosphate biosynthetic process"/>
    <property type="evidence" value="ECO:0007669"/>
    <property type="project" value="TreeGrafter"/>
</dbReference>
<feature type="compositionally biased region" description="Pro residues" evidence="2">
    <location>
        <begin position="518"/>
        <end position="528"/>
    </location>
</feature>
<dbReference type="Gene3D" id="3.30.800.10">
    <property type="entry name" value="Phosphatidylinositol Phosphate Kinase II Beta"/>
    <property type="match status" value="1"/>
</dbReference>
<feature type="compositionally biased region" description="Low complexity" evidence="2">
    <location>
        <begin position="604"/>
        <end position="630"/>
    </location>
</feature>
<dbReference type="GO" id="GO:0010008">
    <property type="term" value="C:endosome membrane"/>
    <property type="evidence" value="ECO:0007669"/>
    <property type="project" value="TreeGrafter"/>
</dbReference>
<feature type="compositionally biased region" description="Polar residues" evidence="2">
    <location>
        <begin position="203"/>
        <end position="212"/>
    </location>
</feature>
<dbReference type="Pfam" id="PF01504">
    <property type="entry name" value="PIP5K"/>
    <property type="match status" value="1"/>
</dbReference>
<feature type="compositionally biased region" description="Polar residues" evidence="2">
    <location>
        <begin position="678"/>
        <end position="694"/>
    </location>
</feature>
<feature type="compositionally biased region" description="Low complexity" evidence="2">
    <location>
        <begin position="1242"/>
        <end position="1254"/>
    </location>
</feature>
<dbReference type="GO" id="GO:0000285">
    <property type="term" value="F:1-phosphatidylinositol-3-phosphate 5-kinase activity"/>
    <property type="evidence" value="ECO:0007669"/>
    <property type="project" value="TreeGrafter"/>
</dbReference>
<feature type="compositionally biased region" description="Polar residues" evidence="2">
    <location>
        <begin position="1228"/>
        <end position="1241"/>
    </location>
</feature>
<dbReference type="Gene3D" id="3.30.810.10">
    <property type="entry name" value="2-Layer Sandwich"/>
    <property type="match status" value="1"/>
</dbReference>
<keyword evidence="5" id="KW-1185">Reference proteome</keyword>
<dbReference type="PANTHER" id="PTHR45748:SF7">
    <property type="entry name" value="1-PHOSPHATIDYLINOSITOL 3-PHOSPHATE 5-KINASE-RELATED"/>
    <property type="match status" value="1"/>
</dbReference>
<feature type="compositionally biased region" description="Low complexity" evidence="2">
    <location>
        <begin position="564"/>
        <end position="573"/>
    </location>
</feature>
<feature type="compositionally biased region" description="Polar residues" evidence="2">
    <location>
        <begin position="1425"/>
        <end position="1444"/>
    </location>
</feature>
<dbReference type="EMBL" id="KZ819332">
    <property type="protein sequence ID" value="PWN19262.1"/>
    <property type="molecule type" value="Genomic_DNA"/>
</dbReference>
<dbReference type="Proteomes" id="UP000245942">
    <property type="component" value="Unassembled WGS sequence"/>
</dbReference>
<evidence type="ECO:0000313" key="5">
    <source>
        <dbReference type="Proteomes" id="UP000245942"/>
    </source>
</evidence>
<feature type="region of interest" description="Disordered" evidence="2">
    <location>
        <begin position="1393"/>
        <end position="1450"/>
    </location>
</feature>
<feature type="compositionally biased region" description="Low complexity" evidence="2">
    <location>
        <begin position="275"/>
        <end position="288"/>
    </location>
</feature>
<evidence type="ECO:0000259" key="3">
    <source>
        <dbReference type="PROSITE" id="PS51455"/>
    </source>
</evidence>
<dbReference type="InterPro" id="IPR002498">
    <property type="entry name" value="PInositol-4-P-4/5-kinase_core"/>
</dbReference>
<organism evidence="4 5">
    <name type="scientific">Pseudomicrostroma glucosiphilum</name>
    <dbReference type="NCBI Taxonomy" id="1684307"/>
    <lineage>
        <taxon>Eukaryota</taxon>
        <taxon>Fungi</taxon>
        <taxon>Dikarya</taxon>
        <taxon>Basidiomycota</taxon>
        <taxon>Ustilaginomycotina</taxon>
        <taxon>Exobasidiomycetes</taxon>
        <taxon>Microstromatales</taxon>
        <taxon>Microstromatales incertae sedis</taxon>
        <taxon>Pseudomicrostroma</taxon>
    </lineage>
</organism>
<dbReference type="SMART" id="SM00330">
    <property type="entry name" value="PIPKc"/>
    <property type="match status" value="1"/>
</dbReference>
<dbReference type="GO" id="GO:0005524">
    <property type="term" value="F:ATP binding"/>
    <property type="evidence" value="ECO:0007669"/>
    <property type="project" value="UniProtKB-UniRule"/>
</dbReference>
<keyword evidence="1" id="KW-0418">Kinase</keyword>
<sequence>MSVAVLPDSTTNSEIITEHAAYTQEDRLAARPLQDRSVEAWWPEQLREVPIVGPVEAQGSQSPHLLDQVSQAHLQAFLYHALPDKYAAYRSSVFTAVIDALAVIGEVETLSSLRRTAAMMSRAQEHVRTGTNSQHQDAMIHNPTWSRLGWATSMAGSKEPERTGRVRKRDIALAMLTNAVWLVASNAPAEEETLRKQEEASHSPASTTQSAMSVRREGLPRGVGMPPMFLAPSTPTTAISINMSGSPAPEHGLADPFSSQVPEVNSEDVCGALTTSDTSTISTSQTSSRAVEKLSSLKVLPRATDREDGTARSQETSRSSSVSSRISVETLGEELGQRNSEAQVDTDCQGDAKMVIAAVFAEITAPSDGAPPAASRSSTFAGSQTSRMSVMSDKTVAGPSRPEDITPTPSAIGSQSRKVYWKADVLRGESLFPSSHPHVDMDEDAASKRVAQKGGTFVITADSNEDARLVKEAIAVAFYTAASMLLETALLHDLGHRRVVVPELAELTEPPRAASPDDAPPIATPPVSQPIAAHEKHPERHKRTGSRWPKGLWGAVQSGSAALTAALSSRASTPEQPSDEHLEDLIRDRVKLARSRTFDKSQRTSDGTTGRTRTISRSSIPASLSSRLPAKLGRLFREQDSPRSSVDGLPEEGEVSSVHSFGRAFEDAEPQADHQKESGSVSRTQPAGQGNSAVNAEAAPPMPLSSSPELSQRRQESAHRRIAMSGEAFLRRFAEAESIAVLVGTADYAVQTTPSSASQTPFARAPTPQSAGYFASLSSAKSAVRKFSGVPQGEGAEPPSRPTDLVDDHVATAGLLLPPRWKHLRREAVGFYAKEAPGRDIALGQALENVFGRAERTFEQQNGIGEADAERDAGVHYIHGRHRVSISTKIYQQSCSTDAGPCKEVTPTASSLIARAANDAPDAARDVSETTMSTSTGAPASLLDSRAIYLWSANVQTGEETNLSKMAPATWLSSFARFLETIIYHPQGERDNEPYDTVRLFQRGATVAKVCVAPLTVYRFEIEGPVVCKIGSSRLDGVTLGAEVRDTLDAEIRTFFASLEEAIVAVEASCISEPSKDQQDSLQESNPVPIAEGDTGSEPLEALRTLRRHMKEDESELLATVQTIVFEEVNDLRRKFAILLQKTLERFEVLRQGYRSYGKPLGSEGEQLRKPLWVTSGHYTFPGSGYLVREDEPLSVIAFSLSSREYKNELHMPQQSPSDGNAYGLDSQRGTDSPSGGSSRFSTISIASLASSTSHRQEEDEPAEKISAPKDSPSEGETFRVAIKRKKRAKEGSILALTLRRVGSNVSAAASQLHSIRADVAAHRSEGRSYDVLSMSGLDPALLGNTDTLHAPRGRKKFVSDTISSSESSSTFRAQVTPVPNRVSTLSSMFAKGSTQDDALRVPPGGTSLDTTASPALWAPRLRPQHSTSSLRDESGQPSGSAQKESPHIKHNVIQGNVKVSCTSWFAEDFAALRAKWGIEEDFVASLSKSSPWVAMGGKSRSTFFKTLDEKWISKQLLTVWNVDEKDALLEFTPAYIRYMMNSHINDCPSLLVKIAGSYSLKIKDMKTGEVRLKMSLMILENVFADGDEKTIKFDLKGIKERRATRATPTDGVSSAPPSVLWDAEWIESYQAKAFVPEEERNLFTKALRNDLAFLTESKVMDFSLLVGVNESSSLSHSSKKDDGHTSVSAHPSPSIRVRIVDYISAFTLAKQLESSSKKALKSTEAKGSVTVLPPSEYAARFEAAMLSYFIGVPGQDWEKGGKAGEGTTDAHFAGLPSVF</sequence>
<dbReference type="OrthoDB" id="158357at2759"/>
<evidence type="ECO:0000256" key="1">
    <source>
        <dbReference type="PROSITE-ProRule" id="PRU00781"/>
    </source>
</evidence>
<keyword evidence="1" id="KW-0067">ATP-binding</keyword>
<dbReference type="PROSITE" id="PS51455">
    <property type="entry name" value="PIPK"/>
    <property type="match status" value="1"/>
</dbReference>
<evidence type="ECO:0000256" key="2">
    <source>
        <dbReference type="SAM" id="MobiDB-lite"/>
    </source>
</evidence>
<dbReference type="InterPro" id="IPR027483">
    <property type="entry name" value="PInositol-4-P-4/5-kinase_C_sf"/>
</dbReference>
<feature type="compositionally biased region" description="Polar residues" evidence="2">
    <location>
        <begin position="375"/>
        <end position="389"/>
    </location>
</feature>
<dbReference type="GeneID" id="37016204"/>
<reference evidence="4 5" key="1">
    <citation type="journal article" date="2018" name="Mol. Biol. Evol.">
        <title>Broad Genomic Sampling Reveals a Smut Pathogenic Ancestry of the Fungal Clade Ustilaginomycotina.</title>
        <authorList>
            <person name="Kijpornyongpan T."/>
            <person name="Mondo S.J."/>
            <person name="Barry K."/>
            <person name="Sandor L."/>
            <person name="Lee J."/>
            <person name="Lipzen A."/>
            <person name="Pangilinan J."/>
            <person name="LaButti K."/>
            <person name="Hainaut M."/>
            <person name="Henrissat B."/>
            <person name="Grigoriev I.V."/>
            <person name="Spatafora J.W."/>
            <person name="Aime M.C."/>
        </authorList>
    </citation>
    <scope>NUCLEOTIDE SEQUENCE [LARGE SCALE GENOMIC DNA]</scope>
    <source>
        <strain evidence="4 5">MCA 4718</strain>
    </source>
</reference>
<dbReference type="SUPFAM" id="SSF56104">
    <property type="entry name" value="SAICAR synthase-like"/>
    <property type="match status" value="1"/>
</dbReference>
<feature type="region of interest" description="Disordered" evidence="2">
    <location>
        <begin position="1209"/>
        <end position="1277"/>
    </location>
</feature>
<feature type="region of interest" description="Disordered" evidence="2">
    <location>
        <begin position="1075"/>
        <end position="1096"/>
    </location>
</feature>
<evidence type="ECO:0000313" key="4">
    <source>
        <dbReference type="EMBL" id="PWN19262.1"/>
    </source>
</evidence>
<dbReference type="PANTHER" id="PTHR45748">
    <property type="entry name" value="1-PHOSPHATIDYLINOSITOL 3-PHOSPHATE 5-KINASE-RELATED"/>
    <property type="match status" value="1"/>
</dbReference>
<dbReference type="InterPro" id="IPR027484">
    <property type="entry name" value="PInositol-4-P-5-kinase_N"/>
</dbReference>
<gene>
    <name evidence="4" type="ORF">BCV69DRAFT_300583</name>
</gene>
<feature type="compositionally biased region" description="Low complexity" evidence="2">
    <location>
        <begin position="696"/>
        <end position="710"/>
    </location>
</feature>
<feature type="region of interest" description="Disordered" evidence="2">
    <location>
        <begin position="564"/>
        <end position="719"/>
    </location>
</feature>
<feature type="compositionally biased region" description="Basic and acidic residues" evidence="2">
    <location>
        <begin position="1255"/>
        <end position="1268"/>
    </location>
</feature>